<evidence type="ECO:0000256" key="2">
    <source>
        <dbReference type="RuleBase" id="RU363034"/>
    </source>
</evidence>
<name>A0A9P0CVW9_9CUCU</name>
<dbReference type="PANTHER" id="PTHR24252:SF7">
    <property type="entry name" value="HYALIN"/>
    <property type="match status" value="1"/>
</dbReference>
<dbReference type="InterPro" id="IPR043504">
    <property type="entry name" value="Peptidase_S1_PA_chymotrypsin"/>
</dbReference>
<evidence type="ECO:0000313" key="5">
    <source>
        <dbReference type="EMBL" id="CAH1107173.1"/>
    </source>
</evidence>
<dbReference type="OrthoDB" id="10061449at2759"/>
<dbReference type="SUPFAM" id="SSF50494">
    <property type="entry name" value="Trypsin-like serine proteases"/>
    <property type="match status" value="1"/>
</dbReference>
<accession>A0A9P0CVW9</accession>
<keyword evidence="3" id="KW-0732">Signal</keyword>
<dbReference type="InterPro" id="IPR001254">
    <property type="entry name" value="Trypsin_dom"/>
</dbReference>
<dbReference type="PROSITE" id="PS50240">
    <property type="entry name" value="TRYPSIN_DOM"/>
    <property type="match status" value="1"/>
</dbReference>
<sequence length="274" mass="30276">MKSELVFILLGFVLLLNTGEGSEVLGGFSNFGIIGGEDAAPGQFPYQVSIKLCRSIFWQEICDHFCGGSIIAPNWILTAGHCFDYGIKTKIYAGILNISEDSDFRQIIEVNQTFVHEEYRGNANPNDIRLYQLKAPLVYTERVQPIALPLQDSDYTGEVISSGWGYTTAGLFPHLPETLQFQISNMPDRETCLELCNGISKNPFNVTTNVCTENPGKDRGTCFGDSGGPLVQNATLVGLTSWGFEPCGKKDAPSAYTRVSHYIDWIKERVPELS</sequence>
<dbReference type="SMART" id="SM00020">
    <property type="entry name" value="Tryp_SPc"/>
    <property type="match status" value="1"/>
</dbReference>
<keyword evidence="6" id="KW-1185">Reference proteome</keyword>
<dbReference type="GO" id="GO:0004252">
    <property type="term" value="F:serine-type endopeptidase activity"/>
    <property type="evidence" value="ECO:0007669"/>
    <property type="project" value="InterPro"/>
</dbReference>
<evidence type="ECO:0000259" key="4">
    <source>
        <dbReference type="PROSITE" id="PS50240"/>
    </source>
</evidence>
<dbReference type="FunFam" id="2.40.10.10:FF:000068">
    <property type="entry name" value="transmembrane protease serine 2"/>
    <property type="match status" value="1"/>
</dbReference>
<dbReference type="InterPro" id="IPR009003">
    <property type="entry name" value="Peptidase_S1_PA"/>
</dbReference>
<keyword evidence="2" id="KW-0378">Hydrolase</keyword>
<protein>
    <recommendedName>
        <fullName evidence="4">Peptidase S1 domain-containing protein</fullName>
    </recommendedName>
</protein>
<dbReference type="PROSITE" id="PS00135">
    <property type="entry name" value="TRYPSIN_SER"/>
    <property type="match status" value="1"/>
</dbReference>
<evidence type="ECO:0000256" key="1">
    <source>
        <dbReference type="ARBA" id="ARBA00023157"/>
    </source>
</evidence>
<dbReference type="CDD" id="cd00190">
    <property type="entry name" value="Tryp_SPc"/>
    <property type="match status" value="1"/>
</dbReference>
<dbReference type="EMBL" id="OV651832">
    <property type="protein sequence ID" value="CAH1107173.1"/>
    <property type="molecule type" value="Genomic_DNA"/>
</dbReference>
<dbReference type="PROSITE" id="PS00134">
    <property type="entry name" value="TRYPSIN_HIS"/>
    <property type="match status" value="1"/>
</dbReference>
<dbReference type="InterPro" id="IPR001314">
    <property type="entry name" value="Peptidase_S1A"/>
</dbReference>
<reference evidence="5" key="1">
    <citation type="submission" date="2022-01" db="EMBL/GenBank/DDBJ databases">
        <authorList>
            <person name="King R."/>
        </authorList>
    </citation>
    <scope>NUCLEOTIDE SEQUENCE</scope>
</reference>
<dbReference type="Pfam" id="PF00089">
    <property type="entry name" value="Trypsin"/>
    <property type="match status" value="1"/>
</dbReference>
<evidence type="ECO:0000313" key="6">
    <source>
        <dbReference type="Proteomes" id="UP001153636"/>
    </source>
</evidence>
<dbReference type="InterPro" id="IPR018114">
    <property type="entry name" value="TRYPSIN_HIS"/>
</dbReference>
<gene>
    <name evidence="5" type="ORF">PSYICH_LOCUS7932</name>
</gene>
<keyword evidence="1" id="KW-1015">Disulfide bond</keyword>
<proteinExistence type="predicted"/>
<dbReference type="GO" id="GO:0006508">
    <property type="term" value="P:proteolysis"/>
    <property type="evidence" value="ECO:0007669"/>
    <property type="project" value="UniProtKB-KW"/>
</dbReference>
<feature type="signal peptide" evidence="3">
    <location>
        <begin position="1"/>
        <end position="21"/>
    </location>
</feature>
<dbReference type="PANTHER" id="PTHR24252">
    <property type="entry name" value="ACROSIN-RELATED"/>
    <property type="match status" value="1"/>
</dbReference>
<dbReference type="Gene3D" id="2.40.10.10">
    <property type="entry name" value="Trypsin-like serine proteases"/>
    <property type="match status" value="3"/>
</dbReference>
<organism evidence="5 6">
    <name type="scientific">Psylliodes chrysocephalus</name>
    <dbReference type="NCBI Taxonomy" id="3402493"/>
    <lineage>
        <taxon>Eukaryota</taxon>
        <taxon>Metazoa</taxon>
        <taxon>Ecdysozoa</taxon>
        <taxon>Arthropoda</taxon>
        <taxon>Hexapoda</taxon>
        <taxon>Insecta</taxon>
        <taxon>Pterygota</taxon>
        <taxon>Neoptera</taxon>
        <taxon>Endopterygota</taxon>
        <taxon>Coleoptera</taxon>
        <taxon>Polyphaga</taxon>
        <taxon>Cucujiformia</taxon>
        <taxon>Chrysomeloidea</taxon>
        <taxon>Chrysomelidae</taxon>
        <taxon>Galerucinae</taxon>
        <taxon>Alticini</taxon>
        <taxon>Psylliodes</taxon>
    </lineage>
</organism>
<feature type="domain" description="Peptidase S1" evidence="4">
    <location>
        <begin position="33"/>
        <end position="271"/>
    </location>
</feature>
<evidence type="ECO:0000256" key="3">
    <source>
        <dbReference type="SAM" id="SignalP"/>
    </source>
</evidence>
<dbReference type="AlphaFoldDB" id="A0A9P0CVW9"/>
<feature type="chain" id="PRO_5040280195" description="Peptidase S1 domain-containing protein" evidence="3">
    <location>
        <begin position="22"/>
        <end position="274"/>
    </location>
</feature>
<dbReference type="InterPro" id="IPR033116">
    <property type="entry name" value="TRYPSIN_SER"/>
</dbReference>
<dbReference type="PRINTS" id="PR00722">
    <property type="entry name" value="CHYMOTRYPSIN"/>
</dbReference>
<dbReference type="Proteomes" id="UP001153636">
    <property type="component" value="Chromosome 20"/>
</dbReference>
<keyword evidence="2" id="KW-0720">Serine protease</keyword>
<keyword evidence="2" id="KW-0645">Protease</keyword>